<evidence type="ECO:0000256" key="1">
    <source>
        <dbReference type="ARBA" id="ARBA00004123"/>
    </source>
</evidence>
<dbReference type="Pfam" id="PF08600">
    <property type="entry name" value="NuBaID_C"/>
    <property type="match status" value="1"/>
</dbReference>
<keyword evidence="11" id="KW-1185">Reference proteome</keyword>
<dbReference type="AlphaFoldDB" id="A0A091NAG2"/>
<evidence type="ECO:0000256" key="3">
    <source>
        <dbReference type="ARBA" id="ARBA00022771"/>
    </source>
</evidence>
<keyword evidence="4" id="KW-0862">Zinc</keyword>
<feature type="domain" description="NuBaID C-terminal" evidence="9">
    <location>
        <begin position="205"/>
        <end position="417"/>
    </location>
</feature>
<evidence type="ECO:0000256" key="6">
    <source>
        <dbReference type="ARBA" id="ARBA00044931"/>
    </source>
</evidence>
<feature type="region of interest" description="Disordered" evidence="7">
    <location>
        <begin position="383"/>
        <end position="402"/>
    </location>
</feature>
<dbReference type="EMBL" id="KK844127">
    <property type="protein sequence ID" value="KFP86057.1"/>
    <property type="molecule type" value="Genomic_DNA"/>
</dbReference>
<keyword evidence="3" id="KW-0863">Zinc-finger</keyword>
<keyword evidence="5" id="KW-0539">Nucleus</keyword>
<feature type="compositionally biased region" description="Low complexity" evidence="7">
    <location>
        <begin position="318"/>
        <end position="331"/>
    </location>
</feature>
<evidence type="ECO:0000313" key="11">
    <source>
        <dbReference type="Proteomes" id="UP000053537"/>
    </source>
</evidence>
<name>A0A091NAG2_9PASS</name>
<reference evidence="10 11" key="1">
    <citation type="submission" date="2014-04" db="EMBL/GenBank/DDBJ databases">
        <title>Genome evolution of avian class.</title>
        <authorList>
            <person name="Zhang G."/>
            <person name="Li C."/>
        </authorList>
    </citation>
    <scope>NUCLEOTIDE SEQUENCE [LARGE SCALE GENOMIC DNA]</scope>
    <source>
        <strain evidence="10">BGI_N310</strain>
    </source>
</reference>
<dbReference type="GO" id="GO:0008270">
    <property type="term" value="F:zinc ion binding"/>
    <property type="evidence" value="ECO:0007669"/>
    <property type="project" value="UniProtKB-KW"/>
</dbReference>
<proteinExistence type="predicted"/>
<feature type="region of interest" description="Disordered" evidence="7">
    <location>
        <begin position="248"/>
        <end position="373"/>
    </location>
</feature>
<organism evidence="10 11">
    <name type="scientific">Acanthisitta chloris</name>
    <name type="common">rifleman</name>
    <dbReference type="NCBI Taxonomy" id="57068"/>
    <lineage>
        <taxon>Eukaryota</taxon>
        <taxon>Metazoa</taxon>
        <taxon>Chordata</taxon>
        <taxon>Craniata</taxon>
        <taxon>Vertebrata</taxon>
        <taxon>Euteleostomi</taxon>
        <taxon>Archelosauria</taxon>
        <taxon>Archosauria</taxon>
        <taxon>Dinosauria</taxon>
        <taxon>Saurischia</taxon>
        <taxon>Theropoda</taxon>
        <taxon>Coelurosauria</taxon>
        <taxon>Aves</taxon>
        <taxon>Neognathae</taxon>
        <taxon>Neoaves</taxon>
        <taxon>Telluraves</taxon>
        <taxon>Australaves</taxon>
        <taxon>Passeriformes</taxon>
        <taxon>Acanthisittidae</taxon>
        <taxon>Acanthisitta</taxon>
    </lineage>
</organism>
<feature type="non-terminal residue" evidence="10">
    <location>
        <position position="1"/>
    </location>
</feature>
<comment type="subcellular location">
    <subcellularLocation>
        <location evidence="1">Nucleus</location>
    </subcellularLocation>
</comment>
<dbReference type="InterPro" id="IPR012935">
    <property type="entry name" value="NuBaID_N"/>
</dbReference>
<gene>
    <name evidence="10" type="ORF">N310_04532</name>
</gene>
<feature type="non-terminal residue" evidence="10">
    <location>
        <position position="449"/>
    </location>
</feature>
<dbReference type="PANTHER" id="PTHR15835:SF6">
    <property type="entry name" value="ZINC FINGER C3HC-TYPE PROTEIN 1"/>
    <property type="match status" value="1"/>
</dbReference>
<feature type="domain" description="C3HC-type" evidence="8">
    <location>
        <begin position="25"/>
        <end position="154"/>
    </location>
</feature>
<protein>
    <submittedName>
        <fullName evidence="10">Nuclear-interacting partner of ALK</fullName>
    </submittedName>
</protein>
<feature type="compositionally biased region" description="Polar residues" evidence="7">
    <location>
        <begin position="248"/>
        <end position="262"/>
    </location>
</feature>
<evidence type="ECO:0000256" key="2">
    <source>
        <dbReference type="ARBA" id="ARBA00022723"/>
    </source>
</evidence>
<evidence type="ECO:0000313" key="10">
    <source>
        <dbReference type="EMBL" id="KFP86057.1"/>
    </source>
</evidence>
<dbReference type="Proteomes" id="UP000053537">
    <property type="component" value="Unassembled WGS sequence"/>
</dbReference>
<evidence type="ECO:0000259" key="8">
    <source>
        <dbReference type="Pfam" id="PF07967"/>
    </source>
</evidence>
<sequence length="449" mass="49971">KDTSDWSESANGSSQMDALSLESASKEAYFSRVETFTISFHPLKWAGKPHELSPLVCAKYGWINVECDMLKCSSCQAFLCVNLQLALDFSTYKERCEELKKALCTSHEKFCFWPDSPCPDRFALLLVDEPRALFQDFLDRFQSLCQLELQLPSLKPEDLKTMSLTEEKISLLLQLIGEELEHKTTEGEKPPVKFATEVLQVHVPACILALCGWTCSAASGSVHLSVITCSRCMRKVGLWGFHQLESAGQEQDSCGPSSTSPAASERFPPVPTSPHRMLTRSQDTLPPGSEQEKSPSPAASRPRGWDSPSSMEKSELEVTSPSPRSRPVTRSMGQGDSMEVPSSPLRRAKRPRLCSSSSSDTSLRSFFHPSSQHRDWCPWVSTGEGEGSLEDSATEKEPRKAGPGWQVVLNTLLSTRKCDTVPETEPMSLSEKSCKVFRIFRQWENMNSS</sequence>
<dbReference type="Pfam" id="PF07967">
    <property type="entry name" value="zf-C3HC"/>
    <property type="match status" value="1"/>
</dbReference>
<feature type="compositionally biased region" description="Low complexity" evidence="7">
    <location>
        <begin position="355"/>
        <end position="365"/>
    </location>
</feature>
<accession>A0A091NAG2</accession>
<dbReference type="InterPro" id="IPR013909">
    <property type="entry name" value="NuBaID_C"/>
</dbReference>
<evidence type="ECO:0000256" key="4">
    <source>
        <dbReference type="ARBA" id="ARBA00022833"/>
    </source>
</evidence>
<evidence type="ECO:0000259" key="9">
    <source>
        <dbReference type="Pfam" id="PF08600"/>
    </source>
</evidence>
<dbReference type="PANTHER" id="PTHR15835">
    <property type="entry name" value="NUCLEAR-INTERACTING PARTNER OF ALK"/>
    <property type="match status" value="1"/>
</dbReference>
<evidence type="ECO:0000256" key="7">
    <source>
        <dbReference type="SAM" id="MobiDB-lite"/>
    </source>
</evidence>
<dbReference type="GO" id="GO:0005634">
    <property type="term" value="C:nucleus"/>
    <property type="evidence" value="ECO:0007669"/>
    <property type="project" value="UniProtKB-SubCell"/>
</dbReference>
<keyword evidence="2" id="KW-0479">Metal-binding</keyword>
<comment type="function">
    <text evidence="6">Required for proper positioning of a substantial amount of TPR at the nuclear basket (NB) through interaction with TPR.</text>
</comment>
<evidence type="ECO:0000256" key="5">
    <source>
        <dbReference type="ARBA" id="ARBA00023242"/>
    </source>
</evidence>